<feature type="compositionally biased region" description="Low complexity" evidence="5">
    <location>
        <begin position="542"/>
        <end position="556"/>
    </location>
</feature>
<dbReference type="Pfam" id="PF13927">
    <property type="entry name" value="Ig_3"/>
    <property type="match status" value="1"/>
</dbReference>
<dbReference type="PANTHER" id="PTHR24369:SF211">
    <property type="entry name" value="LEUCINE-RICH REPEAT-CONTAINING PROTEIN 15-LIKE"/>
    <property type="match status" value="1"/>
</dbReference>
<dbReference type="SUPFAM" id="SSF48726">
    <property type="entry name" value="Immunoglobulin"/>
    <property type="match status" value="1"/>
</dbReference>
<feature type="region of interest" description="Disordered" evidence="5">
    <location>
        <begin position="709"/>
        <end position="739"/>
    </location>
</feature>
<dbReference type="InterPro" id="IPR001611">
    <property type="entry name" value="Leu-rich_rpt"/>
</dbReference>
<feature type="compositionally biased region" description="Basic and acidic residues" evidence="5">
    <location>
        <begin position="726"/>
        <end position="739"/>
    </location>
</feature>
<dbReference type="OrthoDB" id="10043043at2759"/>
<feature type="compositionally biased region" description="Acidic residues" evidence="5">
    <location>
        <begin position="524"/>
        <end position="537"/>
    </location>
</feature>
<feature type="chain" id="PRO_5027951752" evidence="7">
    <location>
        <begin position="23"/>
        <end position="739"/>
    </location>
</feature>
<dbReference type="GO" id="GO:0005886">
    <property type="term" value="C:plasma membrane"/>
    <property type="evidence" value="ECO:0007669"/>
    <property type="project" value="TreeGrafter"/>
</dbReference>
<evidence type="ECO:0000259" key="8">
    <source>
        <dbReference type="PROSITE" id="PS50835"/>
    </source>
</evidence>
<keyword evidence="4" id="KW-1015">Disulfide bond</keyword>
<dbReference type="InterPro" id="IPR013783">
    <property type="entry name" value="Ig-like_fold"/>
</dbReference>
<evidence type="ECO:0000313" key="10">
    <source>
        <dbReference type="RefSeq" id="XP_019637999.1"/>
    </source>
</evidence>
<keyword evidence="6" id="KW-1133">Transmembrane helix</keyword>
<dbReference type="Pfam" id="PF13855">
    <property type="entry name" value="LRR_8"/>
    <property type="match status" value="1"/>
</dbReference>
<evidence type="ECO:0000256" key="6">
    <source>
        <dbReference type="SAM" id="Phobius"/>
    </source>
</evidence>
<sequence length="739" mass="80354">MASSVEVLLWALSLMLAATGYAHGVRACDSDSQTMRCSCSSGLTGGVTVDCVGEGLEEVPDGIPPRTTILQLNDNSIRALPRNRFSRFPDLTRLYIDHNGLSDIRTGAFYHLNLLDLLSLQYNKLTSLPCSEFSSLPNLRRLKFSGNPISSIPDNCFDDLVNLERLYLQNMRLRTISHVPFQRLSNLRHLDISGNRLSTLPPAFCNQGQNLIPSISLDANPWVCDCEMIPIRSCSNVSSAITCAMPSTLRGLTMGTVSSERMGCSSTPITVDPSETVATAGQAVHITCQADGVEKRDVTWWKMSKSIGVELFRNGRMLAFESVKPENAGIYMCEALTSWAVASLVVLPAPPTTARPSTTVQTTVTPTKKTSLPANPFGGPTSTDAPSPTRASSKNNTPLPNAGGPLGGGTTTVTNTPKQVSKKGNLEGGGSGQFDWKMVAAAAGGAIVTLLIIGGVCYVWNQRRWKKSLQKYEGPVPLGDLESAHDDDSDSVRSARSNRSNRSNRSKSSNSIPVRKPPRAIPDQIDDSNQEDIDLYVDMENAPPRRSGRRPAGSRANTARRHGSNLAVNNPSRRGSRTSLASRASSRASSRGPTRGNPSARRPRSGYTSADSARASRRRDDLMPSQRVVIEVDDYDEDDYQDTPDGTPVNPRRANMKSPLVGVKRGTMSRSRSSENARRAAYNGDREIDIDSGKGSSKDITMLTSDEDYNGIHSDVSLTKGRRKRPMEFDGRRHSDMVY</sequence>
<name>A0A6P4ZVG2_BRABE</name>
<dbReference type="AlphaFoldDB" id="A0A6P4ZVG2"/>
<keyword evidence="1" id="KW-0433">Leucine-rich repeat</keyword>
<proteinExistence type="predicted"/>
<dbReference type="InterPro" id="IPR003591">
    <property type="entry name" value="Leu-rich_rpt_typical-subtyp"/>
</dbReference>
<protein>
    <submittedName>
        <fullName evidence="10">Leucine-rich repeat-containing protein 24-like isoform X2</fullName>
    </submittedName>
</protein>
<feature type="compositionally biased region" description="Polar residues" evidence="5">
    <location>
        <begin position="380"/>
        <end position="394"/>
    </location>
</feature>
<evidence type="ECO:0000256" key="7">
    <source>
        <dbReference type="SAM" id="SignalP"/>
    </source>
</evidence>
<feature type="domain" description="Ig-like" evidence="8">
    <location>
        <begin position="268"/>
        <end position="335"/>
    </location>
</feature>
<evidence type="ECO:0000313" key="9">
    <source>
        <dbReference type="Proteomes" id="UP000515135"/>
    </source>
</evidence>
<evidence type="ECO:0000256" key="2">
    <source>
        <dbReference type="ARBA" id="ARBA00022729"/>
    </source>
</evidence>
<feature type="compositionally biased region" description="Basic and acidic residues" evidence="5">
    <location>
        <begin position="482"/>
        <end position="493"/>
    </location>
</feature>
<dbReference type="InterPro" id="IPR007110">
    <property type="entry name" value="Ig-like_dom"/>
</dbReference>
<dbReference type="GeneID" id="109480276"/>
<dbReference type="PANTHER" id="PTHR24369">
    <property type="entry name" value="ANTIGEN BSP, PUTATIVE-RELATED"/>
    <property type="match status" value="1"/>
</dbReference>
<reference evidence="10" key="1">
    <citation type="submission" date="2025-08" db="UniProtKB">
        <authorList>
            <consortium name="RefSeq"/>
        </authorList>
    </citation>
    <scope>IDENTIFICATION</scope>
    <source>
        <tissue evidence="10">Gonad</tissue>
    </source>
</reference>
<dbReference type="PROSITE" id="PS51450">
    <property type="entry name" value="LRR"/>
    <property type="match status" value="2"/>
</dbReference>
<keyword evidence="9" id="KW-1185">Reference proteome</keyword>
<keyword evidence="3" id="KW-0677">Repeat</keyword>
<gene>
    <name evidence="10" type="primary">LOC109480276</name>
</gene>
<dbReference type="InterPro" id="IPR000483">
    <property type="entry name" value="Cys-rich_flank_reg_C"/>
</dbReference>
<dbReference type="SMART" id="SM00408">
    <property type="entry name" value="IGc2"/>
    <property type="match status" value="1"/>
</dbReference>
<keyword evidence="2 7" id="KW-0732">Signal</keyword>
<keyword evidence="6" id="KW-0472">Membrane</keyword>
<dbReference type="PROSITE" id="PS50835">
    <property type="entry name" value="IG_LIKE"/>
    <property type="match status" value="1"/>
</dbReference>
<dbReference type="InterPro" id="IPR036179">
    <property type="entry name" value="Ig-like_dom_sf"/>
</dbReference>
<evidence type="ECO:0000256" key="4">
    <source>
        <dbReference type="ARBA" id="ARBA00023157"/>
    </source>
</evidence>
<accession>A0A6P4ZVG2</accession>
<dbReference type="RefSeq" id="XP_019637999.1">
    <property type="nucleotide sequence ID" value="XM_019782440.1"/>
</dbReference>
<dbReference type="Proteomes" id="UP000515135">
    <property type="component" value="Unplaced"/>
</dbReference>
<organism evidence="9 10">
    <name type="scientific">Branchiostoma belcheri</name>
    <name type="common">Amphioxus</name>
    <dbReference type="NCBI Taxonomy" id="7741"/>
    <lineage>
        <taxon>Eukaryota</taxon>
        <taxon>Metazoa</taxon>
        <taxon>Chordata</taxon>
        <taxon>Cephalochordata</taxon>
        <taxon>Leptocardii</taxon>
        <taxon>Amphioxiformes</taxon>
        <taxon>Branchiostomatidae</taxon>
        <taxon>Branchiostoma</taxon>
    </lineage>
</organism>
<dbReference type="SMART" id="SM00409">
    <property type="entry name" value="IG"/>
    <property type="match status" value="1"/>
</dbReference>
<evidence type="ECO:0000256" key="5">
    <source>
        <dbReference type="SAM" id="MobiDB-lite"/>
    </source>
</evidence>
<keyword evidence="6" id="KW-0812">Transmembrane</keyword>
<evidence type="ECO:0000256" key="1">
    <source>
        <dbReference type="ARBA" id="ARBA00022614"/>
    </source>
</evidence>
<dbReference type="SMART" id="SM00369">
    <property type="entry name" value="LRR_TYP"/>
    <property type="match status" value="5"/>
</dbReference>
<dbReference type="Gene3D" id="3.80.10.10">
    <property type="entry name" value="Ribonuclease Inhibitor"/>
    <property type="match status" value="2"/>
</dbReference>
<feature type="region of interest" description="Disordered" evidence="5">
    <location>
        <begin position="350"/>
        <end position="428"/>
    </location>
</feature>
<dbReference type="Pfam" id="PF00560">
    <property type="entry name" value="LRR_1"/>
    <property type="match status" value="1"/>
</dbReference>
<dbReference type="Gene3D" id="2.60.40.10">
    <property type="entry name" value="Immunoglobulins"/>
    <property type="match status" value="1"/>
</dbReference>
<feature type="region of interest" description="Disordered" evidence="5">
    <location>
        <begin position="476"/>
        <end position="624"/>
    </location>
</feature>
<dbReference type="InterPro" id="IPR003598">
    <property type="entry name" value="Ig_sub2"/>
</dbReference>
<feature type="compositionally biased region" description="Low complexity" evidence="5">
    <location>
        <begin position="354"/>
        <end position="371"/>
    </location>
</feature>
<dbReference type="SMART" id="SM00364">
    <property type="entry name" value="LRR_BAC"/>
    <property type="match status" value="4"/>
</dbReference>
<dbReference type="InterPro" id="IPR032675">
    <property type="entry name" value="LRR_dom_sf"/>
</dbReference>
<dbReference type="SMART" id="SM00082">
    <property type="entry name" value="LRRCT"/>
    <property type="match status" value="1"/>
</dbReference>
<feature type="signal peptide" evidence="7">
    <location>
        <begin position="1"/>
        <end position="22"/>
    </location>
</feature>
<feature type="transmembrane region" description="Helical" evidence="6">
    <location>
        <begin position="438"/>
        <end position="461"/>
    </location>
</feature>
<dbReference type="SUPFAM" id="SSF52058">
    <property type="entry name" value="L domain-like"/>
    <property type="match status" value="1"/>
</dbReference>
<feature type="compositionally biased region" description="Low complexity" evidence="5">
    <location>
        <begin position="494"/>
        <end position="511"/>
    </location>
</feature>
<feature type="region of interest" description="Disordered" evidence="5">
    <location>
        <begin position="636"/>
        <end position="655"/>
    </location>
</feature>
<dbReference type="InterPro" id="IPR003599">
    <property type="entry name" value="Ig_sub"/>
</dbReference>
<evidence type="ECO:0000256" key="3">
    <source>
        <dbReference type="ARBA" id="ARBA00022737"/>
    </source>
</evidence>
<feature type="compositionally biased region" description="Low complexity" evidence="5">
    <location>
        <begin position="577"/>
        <end position="596"/>
    </location>
</feature>
<dbReference type="InterPro" id="IPR050541">
    <property type="entry name" value="LRR_TM_domain-containing"/>
</dbReference>